<evidence type="ECO:0000256" key="1">
    <source>
        <dbReference type="SAM" id="MobiDB-lite"/>
    </source>
</evidence>
<organism evidence="2 3">
    <name type="scientific">Folsomia candida</name>
    <name type="common">Springtail</name>
    <dbReference type="NCBI Taxonomy" id="158441"/>
    <lineage>
        <taxon>Eukaryota</taxon>
        <taxon>Metazoa</taxon>
        <taxon>Ecdysozoa</taxon>
        <taxon>Arthropoda</taxon>
        <taxon>Hexapoda</taxon>
        <taxon>Collembola</taxon>
        <taxon>Entomobryomorpha</taxon>
        <taxon>Isotomoidea</taxon>
        <taxon>Isotomidae</taxon>
        <taxon>Proisotominae</taxon>
        <taxon>Folsomia</taxon>
    </lineage>
</organism>
<keyword evidence="3" id="KW-1185">Reference proteome</keyword>
<protein>
    <submittedName>
        <fullName evidence="2">Complex I assembly factor TIMMDC1, mitochondrial</fullName>
    </submittedName>
</protein>
<evidence type="ECO:0000313" key="3">
    <source>
        <dbReference type="Proteomes" id="UP000198287"/>
    </source>
</evidence>
<name>A0A226D6E5_FOLCA</name>
<gene>
    <name evidence="2" type="ORF">Fcan01_24518</name>
</gene>
<proteinExistence type="predicted"/>
<accession>A0A226D6E5</accession>
<feature type="compositionally biased region" description="Low complexity" evidence="1">
    <location>
        <begin position="19"/>
        <end position="30"/>
    </location>
</feature>
<dbReference type="OrthoDB" id="6112914at2759"/>
<dbReference type="AlphaFoldDB" id="A0A226D6E5"/>
<dbReference type="EMBL" id="LNIX01000032">
    <property type="protein sequence ID" value="OXA40723.1"/>
    <property type="molecule type" value="Genomic_DNA"/>
</dbReference>
<evidence type="ECO:0000313" key="2">
    <source>
        <dbReference type="EMBL" id="OXA40723.1"/>
    </source>
</evidence>
<feature type="region of interest" description="Disordered" evidence="1">
    <location>
        <begin position="1"/>
        <end position="30"/>
    </location>
</feature>
<comment type="caution">
    <text evidence="2">The sequence shown here is derived from an EMBL/GenBank/DDBJ whole genome shotgun (WGS) entry which is preliminary data.</text>
</comment>
<reference evidence="2 3" key="1">
    <citation type="submission" date="2015-12" db="EMBL/GenBank/DDBJ databases">
        <title>The genome of Folsomia candida.</title>
        <authorList>
            <person name="Faddeeva A."/>
            <person name="Derks M.F."/>
            <person name="Anvar Y."/>
            <person name="Smit S."/>
            <person name="Van Straalen N."/>
            <person name="Roelofs D."/>
        </authorList>
    </citation>
    <scope>NUCLEOTIDE SEQUENCE [LARGE SCALE GENOMIC DNA]</scope>
    <source>
        <strain evidence="2 3">VU population</strain>
        <tissue evidence="2">Whole body</tissue>
    </source>
</reference>
<sequence>MGQSHSSPGKKSKKKVTTKETLPSSMSPSRAAAATGLINLQNKCCKSVQDQKYQRMREEFENDVQEFVLNNLLLSVELFDDFESAKQDAEQFKIEKEQDLNENGVCLGTNMIQGQMEYRLLSGMRHVLANNFVYKNRAPMSKIVGDAILPLDFAISWKNIKIFHTWDDDVTKDNSAFGEEFQNCRLVMEESSGKNNGMGLANYYFCF</sequence>
<dbReference type="Proteomes" id="UP000198287">
    <property type="component" value="Unassembled WGS sequence"/>
</dbReference>